<dbReference type="AlphaFoldDB" id="A0A8B7AT97"/>
<evidence type="ECO:0000256" key="4">
    <source>
        <dbReference type="ARBA" id="ARBA00040716"/>
    </source>
</evidence>
<evidence type="ECO:0000256" key="3">
    <source>
        <dbReference type="ARBA" id="ARBA00022962"/>
    </source>
</evidence>
<keyword evidence="3" id="KW-0315">Glutamine amidotransferase</keyword>
<dbReference type="InterPro" id="IPR029055">
    <property type="entry name" value="Ntn_hydrolases_N"/>
</dbReference>
<accession>A0A8B7AT97</accession>
<dbReference type="InterPro" id="IPR051857">
    <property type="entry name" value="Asn_synthetase_domain"/>
</dbReference>
<dbReference type="CDD" id="cd03766">
    <property type="entry name" value="Gn_AT_II_novel"/>
    <property type="match status" value="1"/>
</dbReference>
<evidence type="ECO:0000313" key="6">
    <source>
        <dbReference type="Proteomes" id="UP000694850"/>
    </source>
</evidence>
<keyword evidence="1" id="KW-0028">Amino-acid biosynthesis</keyword>
<dbReference type="CDD" id="cd01991">
    <property type="entry name" value="Asn_synthase_B_C"/>
    <property type="match status" value="1"/>
</dbReference>
<dbReference type="PROSITE" id="PS51278">
    <property type="entry name" value="GATASE_TYPE_2"/>
    <property type="match status" value="1"/>
</dbReference>
<reference evidence="7" key="1">
    <citation type="submission" date="2025-08" db="UniProtKB">
        <authorList>
            <consortium name="RefSeq"/>
        </authorList>
    </citation>
    <scope>IDENTIFICATION</scope>
</reference>
<dbReference type="SUPFAM" id="SSF52402">
    <property type="entry name" value="Adenine nucleotide alpha hydrolases-like"/>
    <property type="match status" value="1"/>
</dbReference>
<dbReference type="Gene3D" id="3.60.20.10">
    <property type="entry name" value="Glutamine Phosphoribosylpyrophosphate, subunit 1, domain 1"/>
    <property type="match status" value="1"/>
</dbReference>
<dbReference type="Proteomes" id="UP000694850">
    <property type="component" value="Unplaced"/>
</dbReference>
<keyword evidence="2" id="KW-0061">Asparagine biosynthesis</keyword>
<dbReference type="Pfam" id="PF00733">
    <property type="entry name" value="Asn_synthase"/>
    <property type="match status" value="1"/>
</dbReference>
<dbReference type="PANTHER" id="PTHR45937:SF1">
    <property type="entry name" value="ASPARAGINE SYNTHETASE DOMAIN-CONTAINING PROTEIN 1"/>
    <property type="match status" value="1"/>
</dbReference>
<evidence type="ECO:0000313" key="7">
    <source>
        <dbReference type="RefSeq" id="XP_007950772.1"/>
    </source>
</evidence>
<proteinExistence type="predicted"/>
<evidence type="ECO:0000256" key="1">
    <source>
        <dbReference type="ARBA" id="ARBA00022605"/>
    </source>
</evidence>
<gene>
    <name evidence="7" type="primary">ASNSD1</name>
</gene>
<dbReference type="InterPro" id="IPR017932">
    <property type="entry name" value="GATase_2_dom"/>
</dbReference>
<sequence>MCGICCSVNFSVEHINKHLKEDLLYYLKQRGPDSSKQLLKSDVNYQCLFSGHVLHLRGVLTSQPVEDERGNVFLWNGEVFNGIKVGAEENDTQIMFNYLSSCKNESDILSLFSEVQGPWSFIYYQASSHYLWFGRDFFGRRSLLWHFNNLGKSFCLSSVGTQTSGVTNKWREVPASGIFSIDLKSTAISKCVILTLYPWKCISRGNVTKECVNSLTQISADLPKFVSVEASEAKLYLEKPVVPLNTMLPQAPFETYHTDVFRALPVRETLQVYLTDKHMKEVVQQFIDVLSMAVKRRVLCLPRYESLTPDEVLKICDRKANIAILFSGGIDSMVIAALADRHIPIDEPIDLLNVAFMTKEKTMPAHFNKKRNKQKYCEIPSEEFSKNPATAADDNPDKQFGVPDRITGRAGLKELQAVNPSRIWNFVEINVPLEELQKLRRNRICQLIHPLDTVLDDSIGCAVWFASRGVGCLVTQDEVKSYQSNAKVVLTGIGADEQLAGYSRHRVCFQTHGLEGLNKEIEMELGRISSRNLGRDDRVIGDHGKEARFPFLDENVVSFLNSLPIWEKANLALPRGIGEKLLLRLAATELGLTSSALLPKRAMQFGSRIAKMEKNNEKASDKCGRLQEISLENLSIGKEFKM</sequence>
<dbReference type="GO" id="GO:0006529">
    <property type="term" value="P:asparagine biosynthetic process"/>
    <property type="evidence" value="ECO:0007669"/>
    <property type="project" value="UniProtKB-KW"/>
</dbReference>
<keyword evidence="6" id="KW-1185">Reference proteome</keyword>
<dbReference type="GO" id="GO:0004066">
    <property type="term" value="F:asparagine synthase (glutamine-hydrolyzing) activity"/>
    <property type="evidence" value="ECO:0007669"/>
    <property type="project" value="InterPro"/>
</dbReference>
<dbReference type="GeneID" id="103206764"/>
<name>A0A8B7AT97_ORYAF</name>
<feature type="domain" description="Glutamine amidotransferase type-2" evidence="5">
    <location>
        <begin position="2"/>
        <end position="184"/>
    </location>
</feature>
<dbReference type="InterPro" id="IPR001962">
    <property type="entry name" value="Asn_synthase"/>
</dbReference>
<dbReference type="CTD" id="54529"/>
<evidence type="ECO:0000259" key="5">
    <source>
        <dbReference type="PROSITE" id="PS51278"/>
    </source>
</evidence>
<dbReference type="InterPro" id="IPR014729">
    <property type="entry name" value="Rossmann-like_a/b/a_fold"/>
</dbReference>
<dbReference type="SUPFAM" id="SSF56235">
    <property type="entry name" value="N-terminal nucleophile aminohydrolases (Ntn hydrolases)"/>
    <property type="match status" value="1"/>
</dbReference>
<dbReference type="PANTHER" id="PTHR45937">
    <property type="entry name" value="ASPARAGINE SYNTHETASE DOMAIN-CONTAINING PROTEIN 1"/>
    <property type="match status" value="1"/>
</dbReference>
<protein>
    <recommendedName>
        <fullName evidence="4">Asparagine synthetase domain-containing protein 1</fullName>
    </recommendedName>
</protein>
<dbReference type="RefSeq" id="XP_007950772.1">
    <property type="nucleotide sequence ID" value="XM_007952581.2"/>
</dbReference>
<evidence type="ECO:0000256" key="2">
    <source>
        <dbReference type="ARBA" id="ARBA00022888"/>
    </source>
</evidence>
<organism evidence="6 7">
    <name type="scientific">Orycteropus afer afer</name>
    <dbReference type="NCBI Taxonomy" id="1230840"/>
    <lineage>
        <taxon>Eukaryota</taxon>
        <taxon>Metazoa</taxon>
        <taxon>Chordata</taxon>
        <taxon>Craniata</taxon>
        <taxon>Vertebrata</taxon>
        <taxon>Euteleostomi</taxon>
        <taxon>Mammalia</taxon>
        <taxon>Eutheria</taxon>
        <taxon>Afrotheria</taxon>
        <taxon>Tubulidentata</taxon>
        <taxon>Orycteropodidae</taxon>
        <taxon>Orycteropus</taxon>
    </lineage>
</organism>
<dbReference type="OrthoDB" id="10252281at2759"/>
<dbReference type="Gene3D" id="3.40.50.620">
    <property type="entry name" value="HUPs"/>
    <property type="match status" value="1"/>
</dbReference>